<dbReference type="AlphaFoldDB" id="A0A2I0TY18"/>
<organism evidence="2 3">
    <name type="scientific">Limosa lapponica baueri</name>
    <dbReference type="NCBI Taxonomy" id="1758121"/>
    <lineage>
        <taxon>Eukaryota</taxon>
        <taxon>Metazoa</taxon>
        <taxon>Chordata</taxon>
        <taxon>Craniata</taxon>
        <taxon>Vertebrata</taxon>
        <taxon>Euteleostomi</taxon>
        <taxon>Archelosauria</taxon>
        <taxon>Archosauria</taxon>
        <taxon>Dinosauria</taxon>
        <taxon>Saurischia</taxon>
        <taxon>Theropoda</taxon>
        <taxon>Coelurosauria</taxon>
        <taxon>Aves</taxon>
        <taxon>Neognathae</taxon>
        <taxon>Neoaves</taxon>
        <taxon>Charadriiformes</taxon>
        <taxon>Scolopacidae</taxon>
        <taxon>Limosa</taxon>
    </lineage>
</organism>
<dbReference type="InterPro" id="IPR036691">
    <property type="entry name" value="Endo/exonu/phosph_ase_sf"/>
</dbReference>
<dbReference type="PANTHER" id="PTHR33395:SF22">
    <property type="entry name" value="REVERSE TRANSCRIPTASE DOMAIN-CONTAINING PROTEIN"/>
    <property type="match status" value="1"/>
</dbReference>
<accession>A0A2I0TY18</accession>
<dbReference type="EMBL" id="KZ506673">
    <property type="protein sequence ID" value="PKU38714.1"/>
    <property type="molecule type" value="Genomic_DNA"/>
</dbReference>
<feature type="domain" description="Endonuclease/exonuclease/phosphatase" evidence="1">
    <location>
        <begin position="32"/>
        <end position="101"/>
    </location>
</feature>
<keyword evidence="3" id="KW-1185">Reference proteome</keyword>
<proteinExistence type="predicted"/>
<evidence type="ECO:0000259" key="1">
    <source>
        <dbReference type="Pfam" id="PF03372"/>
    </source>
</evidence>
<sequence length="104" mass="11905">METPERGLVGNGAHTHKKMLKPLARLKCVYTNARSMNNKQGELEAMMHQENYDIVAIAETWWDASHDWSATIEGYKVFRRGRQERRGGGVAVYVSECYESSEIK</sequence>
<dbReference type="Gene3D" id="3.60.10.10">
    <property type="entry name" value="Endonuclease/exonuclease/phosphatase"/>
    <property type="match status" value="1"/>
</dbReference>
<dbReference type="OrthoDB" id="9393271at2759"/>
<gene>
    <name evidence="2" type="ORF">llap_10979</name>
</gene>
<dbReference type="PANTHER" id="PTHR33395">
    <property type="entry name" value="TRANSCRIPTASE, PUTATIVE-RELATED-RELATED"/>
    <property type="match status" value="1"/>
</dbReference>
<dbReference type="Pfam" id="PF03372">
    <property type="entry name" value="Exo_endo_phos"/>
    <property type="match status" value="1"/>
</dbReference>
<dbReference type="Proteomes" id="UP000233556">
    <property type="component" value="Unassembled WGS sequence"/>
</dbReference>
<dbReference type="GO" id="GO:0003824">
    <property type="term" value="F:catalytic activity"/>
    <property type="evidence" value="ECO:0007669"/>
    <property type="project" value="InterPro"/>
</dbReference>
<evidence type="ECO:0000313" key="3">
    <source>
        <dbReference type="Proteomes" id="UP000233556"/>
    </source>
</evidence>
<protein>
    <submittedName>
        <fullName evidence="2">Nipped-b-like protein</fullName>
    </submittedName>
</protein>
<dbReference type="GO" id="GO:0031012">
    <property type="term" value="C:extracellular matrix"/>
    <property type="evidence" value="ECO:0007669"/>
    <property type="project" value="TreeGrafter"/>
</dbReference>
<reference evidence="3" key="2">
    <citation type="submission" date="2017-12" db="EMBL/GenBank/DDBJ databases">
        <title>Genome sequence of the Bar-tailed Godwit (Limosa lapponica baueri).</title>
        <authorList>
            <person name="Lima N.C.B."/>
            <person name="Parody-Merino A.M."/>
            <person name="Battley P.F."/>
            <person name="Fidler A.E."/>
            <person name="Prosdocimi F."/>
        </authorList>
    </citation>
    <scope>NUCLEOTIDE SEQUENCE [LARGE SCALE GENOMIC DNA]</scope>
</reference>
<reference evidence="3" key="1">
    <citation type="submission" date="2017-11" db="EMBL/GenBank/DDBJ databases">
        <authorList>
            <person name="Lima N.C."/>
            <person name="Parody-Merino A.M."/>
            <person name="Battley P.F."/>
            <person name="Fidler A.E."/>
            <person name="Prosdocimi F."/>
        </authorList>
    </citation>
    <scope>NUCLEOTIDE SEQUENCE [LARGE SCALE GENOMIC DNA]</scope>
</reference>
<dbReference type="InterPro" id="IPR005135">
    <property type="entry name" value="Endo/exonuclease/phosphatase"/>
</dbReference>
<dbReference type="SUPFAM" id="SSF56219">
    <property type="entry name" value="DNase I-like"/>
    <property type="match status" value="1"/>
</dbReference>
<evidence type="ECO:0000313" key="2">
    <source>
        <dbReference type="EMBL" id="PKU38714.1"/>
    </source>
</evidence>
<dbReference type="GO" id="GO:0007508">
    <property type="term" value="P:larval heart development"/>
    <property type="evidence" value="ECO:0007669"/>
    <property type="project" value="TreeGrafter"/>
</dbReference>
<dbReference type="GO" id="GO:0061343">
    <property type="term" value="P:cell adhesion involved in heart morphogenesis"/>
    <property type="evidence" value="ECO:0007669"/>
    <property type="project" value="TreeGrafter"/>
</dbReference>
<name>A0A2I0TY18_LIMLA</name>